<dbReference type="InterPro" id="IPR005123">
    <property type="entry name" value="Oxoglu/Fe-dep_dioxygenase_dom"/>
</dbReference>
<keyword evidence="1" id="KW-0479">Metal-binding</keyword>
<accession>A0A0C3ATW7</accession>
<keyword evidence="1" id="KW-0408">Iron</keyword>
<dbReference type="HOGENOM" id="CLU_010119_6_3_1"/>
<evidence type="ECO:0000259" key="2">
    <source>
        <dbReference type="PROSITE" id="PS51471"/>
    </source>
</evidence>
<evidence type="ECO:0000256" key="1">
    <source>
        <dbReference type="RuleBase" id="RU003682"/>
    </source>
</evidence>
<dbReference type="PANTHER" id="PTHR47990">
    <property type="entry name" value="2-OXOGLUTARATE (2OG) AND FE(II)-DEPENDENT OXYGENASE SUPERFAMILY PROTEIN-RELATED"/>
    <property type="match status" value="1"/>
</dbReference>
<dbReference type="Pfam" id="PF14226">
    <property type="entry name" value="DIOX_N"/>
    <property type="match status" value="1"/>
</dbReference>
<organism evidence="3 4">
    <name type="scientific">Serendipita vermifera MAFF 305830</name>
    <dbReference type="NCBI Taxonomy" id="933852"/>
    <lineage>
        <taxon>Eukaryota</taxon>
        <taxon>Fungi</taxon>
        <taxon>Dikarya</taxon>
        <taxon>Basidiomycota</taxon>
        <taxon>Agaricomycotina</taxon>
        <taxon>Agaricomycetes</taxon>
        <taxon>Sebacinales</taxon>
        <taxon>Serendipitaceae</taxon>
        <taxon>Serendipita</taxon>
    </lineage>
</organism>
<protein>
    <recommendedName>
        <fullName evidence="2">Fe2OG dioxygenase domain-containing protein</fullName>
    </recommendedName>
</protein>
<dbReference type="Proteomes" id="UP000054097">
    <property type="component" value="Unassembled WGS sequence"/>
</dbReference>
<gene>
    <name evidence="3" type="ORF">M408DRAFT_332760</name>
</gene>
<sequence length="332" mass="37051">MAFSIPTISLSKPKQETVQALRDASLTSGFFQLTDIEPHVSRELILQMFDETRKFFQLPSSEKEKVTKRNHLVGGYEGFRFYDLAKTGDGGKKGEVDDEDGGWNEGFAIAPEWGTNCFPQANPSDNKMEGIDAFDPATFEATCKAYFHAVQELGRHLLSLIAQGLGIEQDFFEGYLDHQNSFCRLTHYYRADTEGAPTPTKVEIGAAPHTDWGALTLLVQDEIGGLQVYDRALNQWHDVPPHPLGTGIVCNIGDLLARWTNNKYRSTLHRVLAPKRGVHRYSIPFFNPGNPSFPIKTIYTCLAEGETPQFDTITAGEYITSKHMESTGAKKV</sequence>
<dbReference type="InterPro" id="IPR026992">
    <property type="entry name" value="DIOX_N"/>
</dbReference>
<dbReference type="InterPro" id="IPR044861">
    <property type="entry name" value="IPNS-like_FE2OG_OXY"/>
</dbReference>
<dbReference type="GO" id="GO:0046872">
    <property type="term" value="F:metal ion binding"/>
    <property type="evidence" value="ECO:0007669"/>
    <property type="project" value="UniProtKB-KW"/>
</dbReference>
<dbReference type="InterPro" id="IPR050231">
    <property type="entry name" value="Iron_ascorbate_oxido_reductase"/>
</dbReference>
<feature type="domain" description="Fe2OG dioxygenase" evidence="2">
    <location>
        <begin position="179"/>
        <end position="289"/>
    </location>
</feature>
<dbReference type="PROSITE" id="PS51471">
    <property type="entry name" value="FE2OG_OXY"/>
    <property type="match status" value="1"/>
</dbReference>
<dbReference type="AlphaFoldDB" id="A0A0C3ATW7"/>
<dbReference type="Pfam" id="PF03171">
    <property type="entry name" value="2OG-FeII_Oxy"/>
    <property type="match status" value="1"/>
</dbReference>
<dbReference type="InterPro" id="IPR027443">
    <property type="entry name" value="IPNS-like_sf"/>
</dbReference>
<reference evidence="4" key="2">
    <citation type="submission" date="2015-01" db="EMBL/GenBank/DDBJ databases">
        <title>Evolutionary Origins and Diversification of the Mycorrhizal Mutualists.</title>
        <authorList>
            <consortium name="DOE Joint Genome Institute"/>
            <consortium name="Mycorrhizal Genomics Consortium"/>
            <person name="Kohler A."/>
            <person name="Kuo A."/>
            <person name="Nagy L.G."/>
            <person name="Floudas D."/>
            <person name="Copeland A."/>
            <person name="Barry K.W."/>
            <person name="Cichocki N."/>
            <person name="Veneault-Fourrey C."/>
            <person name="LaButti K."/>
            <person name="Lindquist E.A."/>
            <person name="Lipzen A."/>
            <person name="Lundell T."/>
            <person name="Morin E."/>
            <person name="Murat C."/>
            <person name="Riley R."/>
            <person name="Ohm R."/>
            <person name="Sun H."/>
            <person name="Tunlid A."/>
            <person name="Henrissat B."/>
            <person name="Grigoriev I.V."/>
            <person name="Hibbett D.S."/>
            <person name="Martin F."/>
        </authorList>
    </citation>
    <scope>NUCLEOTIDE SEQUENCE [LARGE SCALE GENOMIC DNA]</scope>
    <source>
        <strain evidence="4">MAFF 305830</strain>
    </source>
</reference>
<proteinExistence type="inferred from homology"/>
<keyword evidence="4" id="KW-1185">Reference proteome</keyword>
<dbReference type="OrthoDB" id="288590at2759"/>
<dbReference type="STRING" id="933852.A0A0C3ATW7"/>
<name>A0A0C3ATW7_SERVB</name>
<dbReference type="SUPFAM" id="SSF51197">
    <property type="entry name" value="Clavaminate synthase-like"/>
    <property type="match status" value="1"/>
</dbReference>
<dbReference type="GO" id="GO:0016491">
    <property type="term" value="F:oxidoreductase activity"/>
    <property type="evidence" value="ECO:0007669"/>
    <property type="project" value="UniProtKB-KW"/>
</dbReference>
<reference evidence="3 4" key="1">
    <citation type="submission" date="2014-04" db="EMBL/GenBank/DDBJ databases">
        <authorList>
            <consortium name="DOE Joint Genome Institute"/>
            <person name="Kuo A."/>
            <person name="Zuccaro A."/>
            <person name="Kohler A."/>
            <person name="Nagy L.G."/>
            <person name="Floudas D."/>
            <person name="Copeland A."/>
            <person name="Barry K.W."/>
            <person name="Cichocki N."/>
            <person name="Veneault-Fourrey C."/>
            <person name="LaButti K."/>
            <person name="Lindquist E.A."/>
            <person name="Lipzen A."/>
            <person name="Lundell T."/>
            <person name="Morin E."/>
            <person name="Murat C."/>
            <person name="Sun H."/>
            <person name="Tunlid A."/>
            <person name="Henrissat B."/>
            <person name="Grigoriev I.V."/>
            <person name="Hibbett D.S."/>
            <person name="Martin F."/>
            <person name="Nordberg H.P."/>
            <person name="Cantor M.N."/>
            <person name="Hua S.X."/>
        </authorList>
    </citation>
    <scope>NUCLEOTIDE SEQUENCE [LARGE SCALE GENOMIC DNA]</scope>
    <source>
        <strain evidence="3 4">MAFF 305830</strain>
    </source>
</reference>
<dbReference type="Gene3D" id="2.60.120.330">
    <property type="entry name" value="B-lactam Antibiotic, Isopenicillin N Synthase, Chain"/>
    <property type="match status" value="1"/>
</dbReference>
<comment type="similarity">
    <text evidence="1">Belongs to the iron/ascorbate-dependent oxidoreductase family.</text>
</comment>
<evidence type="ECO:0000313" key="4">
    <source>
        <dbReference type="Proteomes" id="UP000054097"/>
    </source>
</evidence>
<dbReference type="EMBL" id="KN824349">
    <property type="protein sequence ID" value="KIM22706.1"/>
    <property type="molecule type" value="Genomic_DNA"/>
</dbReference>
<evidence type="ECO:0000313" key="3">
    <source>
        <dbReference type="EMBL" id="KIM22706.1"/>
    </source>
</evidence>
<keyword evidence="1" id="KW-0560">Oxidoreductase</keyword>